<evidence type="ECO:0000313" key="8">
    <source>
        <dbReference type="Proteomes" id="UP001176961"/>
    </source>
</evidence>
<name>A0AA36DNZ6_CYLNA</name>
<comment type="similarity">
    <text evidence="5">Belongs to the MIP/aquaporin (TC 1.A.8) family.</text>
</comment>
<keyword evidence="2 5" id="KW-0812">Transmembrane</keyword>
<dbReference type="Gene3D" id="1.20.1080.10">
    <property type="entry name" value="Glycerol uptake facilitator protein"/>
    <property type="match status" value="1"/>
</dbReference>
<evidence type="ECO:0000256" key="6">
    <source>
        <dbReference type="SAM" id="Phobius"/>
    </source>
</evidence>
<dbReference type="Pfam" id="PF00230">
    <property type="entry name" value="MIP"/>
    <property type="match status" value="1"/>
</dbReference>
<reference evidence="7" key="1">
    <citation type="submission" date="2023-07" db="EMBL/GenBank/DDBJ databases">
        <authorList>
            <consortium name="CYATHOMIX"/>
        </authorList>
    </citation>
    <scope>NUCLEOTIDE SEQUENCE</scope>
    <source>
        <strain evidence="7">N/A</strain>
    </source>
</reference>
<dbReference type="PANTHER" id="PTHR19139">
    <property type="entry name" value="AQUAPORIN TRANSPORTER"/>
    <property type="match status" value="1"/>
</dbReference>
<feature type="transmembrane region" description="Helical" evidence="6">
    <location>
        <begin position="191"/>
        <end position="211"/>
    </location>
</feature>
<gene>
    <name evidence="7" type="ORF">CYNAS_LOCUS2714</name>
</gene>
<dbReference type="Proteomes" id="UP001176961">
    <property type="component" value="Unassembled WGS sequence"/>
</dbReference>
<dbReference type="GO" id="GO:0015250">
    <property type="term" value="F:water channel activity"/>
    <property type="evidence" value="ECO:0007669"/>
    <property type="project" value="TreeGrafter"/>
</dbReference>
<feature type="transmembrane region" description="Helical" evidence="6">
    <location>
        <begin position="75"/>
        <end position="96"/>
    </location>
</feature>
<dbReference type="InterPro" id="IPR023271">
    <property type="entry name" value="Aquaporin-like"/>
</dbReference>
<dbReference type="PANTHER" id="PTHR19139:SF284">
    <property type="entry name" value="AQUAPORIN"/>
    <property type="match status" value="1"/>
</dbReference>
<evidence type="ECO:0000256" key="5">
    <source>
        <dbReference type="RuleBase" id="RU000477"/>
    </source>
</evidence>
<proteinExistence type="inferred from homology"/>
<keyword evidence="3 6" id="KW-1133">Transmembrane helix</keyword>
<keyword evidence="8" id="KW-1185">Reference proteome</keyword>
<accession>A0AA36DNZ6</accession>
<protein>
    <submittedName>
        <fullName evidence="7">Uncharacterized protein</fullName>
    </submittedName>
</protein>
<dbReference type="FunFam" id="1.20.1080.10:FF:000019">
    <property type="entry name" value="AQuaPorin or aquaglyceroporin related"/>
    <property type="match status" value="1"/>
</dbReference>
<evidence type="ECO:0000313" key="7">
    <source>
        <dbReference type="EMBL" id="CAJ0590731.1"/>
    </source>
</evidence>
<dbReference type="GO" id="GO:0005886">
    <property type="term" value="C:plasma membrane"/>
    <property type="evidence" value="ECO:0007669"/>
    <property type="project" value="TreeGrafter"/>
</dbReference>
<evidence type="ECO:0000256" key="4">
    <source>
        <dbReference type="ARBA" id="ARBA00023136"/>
    </source>
</evidence>
<comment type="caution">
    <text evidence="7">The sequence shown here is derived from an EMBL/GenBank/DDBJ whole genome shotgun (WGS) entry which is preliminary data.</text>
</comment>
<organism evidence="7 8">
    <name type="scientific">Cylicocyclus nassatus</name>
    <name type="common">Nematode worm</name>
    <dbReference type="NCBI Taxonomy" id="53992"/>
    <lineage>
        <taxon>Eukaryota</taxon>
        <taxon>Metazoa</taxon>
        <taxon>Ecdysozoa</taxon>
        <taxon>Nematoda</taxon>
        <taxon>Chromadorea</taxon>
        <taxon>Rhabditida</taxon>
        <taxon>Rhabditina</taxon>
        <taxon>Rhabditomorpha</taxon>
        <taxon>Strongyloidea</taxon>
        <taxon>Strongylidae</taxon>
        <taxon>Cylicocyclus</taxon>
    </lineage>
</organism>
<dbReference type="InterPro" id="IPR000425">
    <property type="entry name" value="MIP"/>
</dbReference>
<dbReference type="AlphaFoldDB" id="A0AA36DNZ6"/>
<dbReference type="SUPFAM" id="SSF81338">
    <property type="entry name" value="Aquaporin-like"/>
    <property type="match status" value="1"/>
</dbReference>
<comment type="subcellular location">
    <subcellularLocation>
        <location evidence="1">Membrane</location>
        <topology evidence="1">Multi-pass membrane protein</topology>
    </subcellularLocation>
</comment>
<feature type="transmembrane region" description="Helical" evidence="6">
    <location>
        <begin position="163"/>
        <end position="185"/>
    </location>
</feature>
<evidence type="ECO:0000256" key="1">
    <source>
        <dbReference type="ARBA" id="ARBA00004141"/>
    </source>
</evidence>
<dbReference type="PRINTS" id="PR00783">
    <property type="entry name" value="MINTRINSICP"/>
</dbReference>
<keyword evidence="4 6" id="KW-0472">Membrane</keyword>
<feature type="transmembrane region" description="Helical" evidence="6">
    <location>
        <begin position="120"/>
        <end position="142"/>
    </location>
</feature>
<feature type="transmembrane region" description="Helical" evidence="6">
    <location>
        <begin position="245"/>
        <end position="266"/>
    </location>
</feature>
<evidence type="ECO:0000256" key="2">
    <source>
        <dbReference type="ARBA" id="ARBA00022692"/>
    </source>
</evidence>
<sequence length="274" mass="29332">MQPYLSSYTDFVSPRFLFNKTPAKTSAEVVTPIMPDEGRPYSIATKCAAEFLALMTFVIIGSLQAALSNKNTDGVLNAALCHGVAIVVLVGIFAHISGGHVNPIVTLGIACLGKMPALEAVFYIVAQSLGGIVGSFLVRAILTHDQFVAIQGGATLCGTGIEWYQGFLAEIFTSMFLILTVFLYAVDEKSILAPLSIGLTVIFDILAVGAISGASMNPARSLGPNVVAAIFMNDKLKEGFWSNHWIYYAGPIIGTLLAVALHRLFFARDKRLVQ</sequence>
<feature type="transmembrane region" description="Helical" evidence="6">
    <location>
        <begin position="43"/>
        <end position="63"/>
    </location>
</feature>
<dbReference type="EMBL" id="CATQJL010000001">
    <property type="protein sequence ID" value="CAJ0590731.1"/>
    <property type="molecule type" value="Genomic_DNA"/>
</dbReference>
<dbReference type="InterPro" id="IPR034294">
    <property type="entry name" value="Aquaporin_transptr"/>
</dbReference>
<evidence type="ECO:0000256" key="3">
    <source>
        <dbReference type="ARBA" id="ARBA00022989"/>
    </source>
</evidence>
<keyword evidence="5" id="KW-0813">Transport</keyword>